<evidence type="ECO:0000256" key="2">
    <source>
        <dbReference type="ARBA" id="ARBA00022679"/>
    </source>
</evidence>
<dbReference type="PANTHER" id="PTHR11525">
    <property type="entry name" value="FARNESYL-PYROPHOSPHATE SYNTHETASE"/>
    <property type="match status" value="1"/>
</dbReference>
<evidence type="ECO:0000313" key="8">
    <source>
        <dbReference type="Proteomes" id="UP001314205"/>
    </source>
</evidence>
<keyword evidence="4" id="KW-0460">Magnesium</keyword>
<evidence type="ECO:0000256" key="6">
    <source>
        <dbReference type="RuleBase" id="RU004466"/>
    </source>
</evidence>
<dbReference type="AlphaFoldDB" id="A0AAV1KNE8"/>
<dbReference type="InterPro" id="IPR008949">
    <property type="entry name" value="Isoprenoid_synthase_dom_sf"/>
</dbReference>
<dbReference type="EMBL" id="CAVLGL010000068">
    <property type="protein sequence ID" value="CAK1584571.1"/>
    <property type="molecule type" value="Genomic_DNA"/>
</dbReference>
<gene>
    <name evidence="7" type="ORF">PARMNEM_LOCUS5786</name>
</gene>
<keyword evidence="3" id="KW-0479">Metal-binding</keyword>
<accession>A0AAV1KNE8</accession>
<dbReference type="GO" id="GO:0045337">
    <property type="term" value="P:farnesyl diphosphate biosynthetic process"/>
    <property type="evidence" value="ECO:0007669"/>
    <property type="project" value="TreeGrafter"/>
</dbReference>
<organism evidence="7 8">
    <name type="scientific">Parnassius mnemosyne</name>
    <name type="common">clouded apollo</name>
    <dbReference type="NCBI Taxonomy" id="213953"/>
    <lineage>
        <taxon>Eukaryota</taxon>
        <taxon>Metazoa</taxon>
        <taxon>Ecdysozoa</taxon>
        <taxon>Arthropoda</taxon>
        <taxon>Hexapoda</taxon>
        <taxon>Insecta</taxon>
        <taxon>Pterygota</taxon>
        <taxon>Neoptera</taxon>
        <taxon>Endopterygota</taxon>
        <taxon>Lepidoptera</taxon>
        <taxon>Glossata</taxon>
        <taxon>Ditrysia</taxon>
        <taxon>Papilionoidea</taxon>
        <taxon>Papilionidae</taxon>
        <taxon>Parnassiinae</taxon>
        <taxon>Parnassini</taxon>
        <taxon>Parnassius</taxon>
        <taxon>Driopa</taxon>
    </lineage>
</organism>
<comment type="similarity">
    <text evidence="6">Belongs to the FPP/GGPP synthase family.</text>
</comment>
<dbReference type="GO" id="GO:0046872">
    <property type="term" value="F:metal ion binding"/>
    <property type="evidence" value="ECO:0007669"/>
    <property type="project" value="UniProtKB-KW"/>
</dbReference>
<dbReference type="GO" id="GO:0042811">
    <property type="term" value="P:pheromone biosynthetic process"/>
    <property type="evidence" value="ECO:0007669"/>
    <property type="project" value="UniProtKB-ARBA"/>
</dbReference>
<evidence type="ECO:0000256" key="5">
    <source>
        <dbReference type="ARBA" id="ARBA00033740"/>
    </source>
</evidence>
<dbReference type="PANTHER" id="PTHR11525:SF0">
    <property type="entry name" value="FARNESYL PYROPHOSPHATE SYNTHASE"/>
    <property type="match status" value="1"/>
</dbReference>
<evidence type="ECO:0000256" key="3">
    <source>
        <dbReference type="ARBA" id="ARBA00022723"/>
    </source>
</evidence>
<dbReference type="Proteomes" id="UP001314205">
    <property type="component" value="Unassembled WGS sequence"/>
</dbReference>
<dbReference type="SUPFAM" id="SSF48576">
    <property type="entry name" value="Terpenoid synthases"/>
    <property type="match status" value="1"/>
</dbReference>
<dbReference type="InterPro" id="IPR039702">
    <property type="entry name" value="FPS1-like"/>
</dbReference>
<dbReference type="Pfam" id="PF00348">
    <property type="entry name" value="polyprenyl_synt"/>
    <property type="match status" value="1"/>
</dbReference>
<keyword evidence="8" id="KW-1185">Reference proteome</keyword>
<evidence type="ECO:0000256" key="1">
    <source>
        <dbReference type="ARBA" id="ARBA00001946"/>
    </source>
</evidence>
<protein>
    <recommendedName>
        <fullName evidence="9">Farnesyl pyrophosphate synthase</fullName>
    </recommendedName>
</protein>
<comment type="cofactor">
    <cofactor evidence="1">
        <name>Mg(2+)</name>
        <dbReference type="ChEBI" id="CHEBI:18420"/>
    </cofactor>
</comment>
<dbReference type="SFLD" id="SFLDS00005">
    <property type="entry name" value="Isoprenoid_Synthase_Type_I"/>
    <property type="match status" value="1"/>
</dbReference>
<sequence length="361" mass="42577">MDQSRILPDGNDGIEKSVSFSKEFVDNFQTIFPNIIDEALSKICYLDSRNIRNRIKEMTVYYTLEKKPKLGELMLYAYAMLEDREAWNEEKRHQAYLLACVIEMGASYFLFTDDIQDDGKIRFGKVCWHLLPDVGTLAMNDACLLRSFIQELLQQNFSEPLFFKIMEVVNKIYFLTAMGQHMDVTLERDRNFDNFTMKCYCEMNEMKMAFPILEAPIMFALILSNRATKESMQQIHNICVDMGILFQIQNDITDFYNWNGLTKSSTDIQKGKCSWLAVKALELSNEDQRRIFKECYGSCDPTHVYKIRELYEELKLPQIFVQEKEARYKTFFRKINELPPGCMPDVKFYQKLFKLIEKFEI</sequence>
<keyword evidence="2 6" id="KW-0808">Transferase</keyword>
<dbReference type="Gene3D" id="1.10.600.10">
    <property type="entry name" value="Farnesyl Diphosphate Synthase"/>
    <property type="match status" value="1"/>
</dbReference>
<dbReference type="GO" id="GO:0004337">
    <property type="term" value="F:(2E,6E)-farnesyl diphosphate synthase activity"/>
    <property type="evidence" value="ECO:0007669"/>
    <property type="project" value="TreeGrafter"/>
</dbReference>
<name>A0AAV1KNE8_9NEOP</name>
<comment type="pathway">
    <text evidence="5">Pheromone biosynthesis.</text>
</comment>
<dbReference type="GO" id="GO:0005737">
    <property type="term" value="C:cytoplasm"/>
    <property type="evidence" value="ECO:0007669"/>
    <property type="project" value="TreeGrafter"/>
</dbReference>
<reference evidence="7 8" key="1">
    <citation type="submission" date="2023-11" db="EMBL/GenBank/DDBJ databases">
        <authorList>
            <person name="Hedman E."/>
            <person name="Englund M."/>
            <person name="Stromberg M."/>
            <person name="Nyberg Akerstrom W."/>
            <person name="Nylinder S."/>
            <person name="Jareborg N."/>
            <person name="Kallberg Y."/>
            <person name="Kronander E."/>
        </authorList>
    </citation>
    <scope>NUCLEOTIDE SEQUENCE [LARGE SCALE GENOMIC DNA]</scope>
</reference>
<evidence type="ECO:0000313" key="7">
    <source>
        <dbReference type="EMBL" id="CAK1584571.1"/>
    </source>
</evidence>
<evidence type="ECO:0008006" key="9">
    <source>
        <dbReference type="Google" id="ProtNLM"/>
    </source>
</evidence>
<dbReference type="GO" id="GO:0004161">
    <property type="term" value="F:dimethylallyltranstransferase activity"/>
    <property type="evidence" value="ECO:0007669"/>
    <property type="project" value="TreeGrafter"/>
</dbReference>
<evidence type="ECO:0000256" key="4">
    <source>
        <dbReference type="ARBA" id="ARBA00022842"/>
    </source>
</evidence>
<dbReference type="InterPro" id="IPR000092">
    <property type="entry name" value="Polyprenyl_synt"/>
</dbReference>
<comment type="caution">
    <text evidence="7">The sequence shown here is derived from an EMBL/GenBank/DDBJ whole genome shotgun (WGS) entry which is preliminary data.</text>
</comment>
<proteinExistence type="inferred from homology"/>